<dbReference type="RefSeq" id="WP_180093525.1">
    <property type="nucleotide sequence ID" value="NZ_JACCGK010000013.1"/>
</dbReference>
<gene>
    <name evidence="1" type="ORF">HZU72_15150</name>
</gene>
<dbReference type="EMBL" id="JACCGK010000013">
    <property type="protein sequence ID" value="NYT73753.1"/>
    <property type="molecule type" value="Genomic_DNA"/>
</dbReference>
<protein>
    <submittedName>
        <fullName evidence="1">Uncharacterized protein</fullName>
    </submittedName>
</protein>
<accession>A0A7Z0N8S1</accession>
<proteinExistence type="predicted"/>
<name>A0A7Z0N8S1_9GAMM</name>
<evidence type="ECO:0000313" key="1">
    <source>
        <dbReference type="EMBL" id="NYT73753.1"/>
    </source>
</evidence>
<organism evidence="1 2">
    <name type="scientific">Vreelandella sedimenti</name>
    <dbReference type="NCBI Taxonomy" id="2729618"/>
    <lineage>
        <taxon>Bacteria</taxon>
        <taxon>Pseudomonadati</taxon>
        <taxon>Pseudomonadota</taxon>
        <taxon>Gammaproteobacteria</taxon>
        <taxon>Oceanospirillales</taxon>
        <taxon>Halomonadaceae</taxon>
        <taxon>Vreelandella</taxon>
    </lineage>
</organism>
<sequence>MKVTEKVEMETVTDVQCDVCLCSTQVTSGGVEFATLQAHWGYGTKHDGERYELHLCEDCFFLTIANLKQERRIQNLFSEDDDVASTKARDELGLVARDDYFRD</sequence>
<dbReference type="Proteomes" id="UP000520876">
    <property type="component" value="Unassembled WGS sequence"/>
</dbReference>
<reference evidence="1 2" key="1">
    <citation type="submission" date="2020-07" db="EMBL/GenBank/DDBJ databases">
        <title>Halomonas sp. QX-2 draft genome sequence.</title>
        <authorList>
            <person name="Qiu X."/>
        </authorList>
    </citation>
    <scope>NUCLEOTIDE SEQUENCE [LARGE SCALE GENOMIC DNA]</scope>
    <source>
        <strain evidence="1 2">QX-2</strain>
    </source>
</reference>
<evidence type="ECO:0000313" key="2">
    <source>
        <dbReference type="Proteomes" id="UP000520876"/>
    </source>
</evidence>
<dbReference type="AlphaFoldDB" id="A0A7Z0N8S1"/>
<comment type="caution">
    <text evidence="1">The sequence shown here is derived from an EMBL/GenBank/DDBJ whole genome shotgun (WGS) entry which is preliminary data.</text>
</comment>
<keyword evidence="2" id="KW-1185">Reference proteome</keyword>